<feature type="compositionally biased region" description="Low complexity" evidence="1">
    <location>
        <begin position="58"/>
        <end position="76"/>
    </location>
</feature>
<keyword evidence="3" id="KW-1185">Reference proteome</keyword>
<evidence type="ECO:0000256" key="1">
    <source>
        <dbReference type="SAM" id="MobiDB-lite"/>
    </source>
</evidence>
<name>A0A6G0WC70_APHCR</name>
<proteinExistence type="predicted"/>
<reference evidence="2 3" key="1">
    <citation type="submission" date="2019-08" db="EMBL/GenBank/DDBJ databases">
        <title>Whole genome of Aphis craccivora.</title>
        <authorList>
            <person name="Voronova N.V."/>
            <person name="Shulinski R.S."/>
            <person name="Bandarenka Y.V."/>
            <person name="Zhorov D.G."/>
            <person name="Warner D."/>
        </authorList>
    </citation>
    <scope>NUCLEOTIDE SEQUENCE [LARGE SCALE GENOMIC DNA]</scope>
    <source>
        <strain evidence="2">180601</strain>
        <tissue evidence="2">Whole Body</tissue>
    </source>
</reference>
<sequence>MRNTQLYNDTRISYLTTWINEQFKKFHSRLNTTEGTLHFKIGKKIKNRRLKPRLSQNVLLPPESSSSSSALVSSEL</sequence>
<organism evidence="2 3">
    <name type="scientific">Aphis craccivora</name>
    <name type="common">Cowpea aphid</name>
    <dbReference type="NCBI Taxonomy" id="307492"/>
    <lineage>
        <taxon>Eukaryota</taxon>
        <taxon>Metazoa</taxon>
        <taxon>Ecdysozoa</taxon>
        <taxon>Arthropoda</taxon>
        <taxon>Hexapoda</taxon>
        <taxon>Insecta</taxon>
        <taxon>Pterygota</taxon>
        <taxon>Neoptera</taxon>
        <taxon>Paraneoptera</taxon>
        <taxon>Hemiptera</taxon>
        <taxon>Sternorrhyncha</taxon>
        <taxon>Aphidomorpha</taxon>
        <taxon>Aphidoidea</taxon>
        <taxon>Aphididae</taxon>
        <taxon>Aphidini</taxon>
        <taxon>Aphis</taxon>
        <taxon>Aphis</taxon>
    </lineage>
</organism>
<evidence type="ECO:0000313" key="3">
    <source>
        <dbReference type="Proteomes" id="UP000478052"/>
    </source>
</evidence>
<dbReference type="AlphaFoldDB" id="A0A6G0WC70"/>
<gene>
    <name evidence="2" type="ORF">FWK35_00033143</name>
</gene>
<feature type="region of interest" description="Disordered" evidence="1">
    <location>
        <begin position="56"/>
        <end position="76"/>
    </location>
</feature>
<evidence type="ECO:0000313" key="2">
    <source>
        <dbReference type="EMBL" id="KAF0724866.1"/>
    </source>
</evidence>
<accession>A0A6G0WC70</accession>
<dbReference type="EMBL" id="VUJU01008860">
    <property type="protein sequence ID" value="KAF0724866.1"/>
    <property type="molecule type" value="Genomic_DNA"/>
</dbReference>
<comment type="caution">
    <text evidence="2">The sequence shown here is derived from an EMBL/GenBank/DDBJ whole genome shotgun (WGS) entry which is preliminary data.</text>
</comment>
<dbReference type="Proteomes" id="UP000478052">
    <property type="component" value="Unassembled WGS sequence"/>
</dbReference>
<protein>
    <submittedName>
        <fullName evidence="2">Uncharacterized protein</fullName>
    </submittedName>
</protein>